<dbReference type="Pfam" id="PF04011">
    <property type="entry name" value="LemA"/>
    <property type="match status" value="1"/>
</dbReference>
<dbReference type="InterPro" id="IPR007156">
    <property type="entry name" value="MamQ_LemA"/>
</dbReference>
<accession>A0ABZ0K0Y7</accession>
<dbReference type="EMBL" id="CP136522">
    <property type="protein sequence ID" value="WOT05380.1"/>
    <property type="molecule type" value="Genomic_DNA"/>
</dbReference>
<keyword evidence="4 6" id="KW-1133">Transmembrane helix</keyword>
<reference evidence="7 8" key="1">
    <citation type="submission" date="2023-10" db="EMBL/GenBank/DDBJ databases">
        <title>Complete genome sequence of Shewanella sp. DAU334.</title>
        <authorList>
            <person name="Lee Y.-S."/>
            <person name="Jeong H.-R."/>
            <person name="Hwang E.-J."/>
            <person name="Choi Y.-L."/>
            <person name="Kim G.-D."/>
        </authorList>
    </citation>
    <scope>NUCLEOTIDE SEQUENCE [LARGE SCALE GENOMIC DNA]</scope>
    <source>
        <strain evidence="7 8">DAU334</strain>
    </source>
</reference>
<evidence type="ECO:0000313" key="8">
    <source>
        <dbReference type="Proteomes" id="UP001529491"/>
    </source>
</evidence>
<organism evidence="7 8">
    <name type="scientific">Shewanella youngdeokensis</name>
    <dbReference type="NCBI Taxonomy" id="2999068"/>
    <lineage>
        <taxon>Bacteria</taxon>
        <taxon>Pseudomonadati</taxon>
        <taxon>Pseudomonadota</taxon>
        <taxon>Gammaproteobacteria</taxon>
        <taxon>Alteromonadales</taxon>
        <taxon>Shewanellaceae</taxon>
        <taxon>Shewanella</taxon>
    </lineage>
</organism>
<dbReference type="PANTHER" id="PTHR34478">
    <property type="entry name" value="PROTEIN LEMA"/>
    <property type="match status" value="1"/>
</dbReference>
<dbReference type="PANTHER" id="PTHR34478:SF2">
    <property type="entry name" value="MEMBRANE PROTEIN"/>
    <property type="match status" value="1"/>
</dbReference>
<protein>
    <submittedName>
        <fullName evidence="7">LemA family protein</fullName>
    </submittedName>
</protein>
<evidence type="ECO:0000313" key="7">
    <source>
        <dbReference type="EMBL" id="WOT05380.1"/>
    </source>
</evidence>
<evidence type="ECO:0000256" key="3">
    <source>
        <dbReference type="ARBA" id="ARBA00022692"/>
    </source>
</evidence>
<evidence type="ECO:0000256" key="4">
    <source>
        <dbReference type="ARBA" id="ARBA00022989"/>
    </source>
</evidence>
<evidence type="ECO:0000256" key="2">
    <source>
        <dbReference type="ARBA" id="ARBA00008854"/>
    </source>
</evidence>
<keyword evidence="8" id="KW-1185">Reference proteome</keyword>
<feature type="transmembrane region" description="Helical" evidence="6">
    <location>
        <begin position="146"/>
        <end position="166"/>
    </location>
</feature>
<proteinExistence type="inferred from homology"/>
<feature type="transmembrane region" description="Helical" evidence="6">
    <location>
        <begin position="6"/>
        <end position="23"/>
    </location>
</feature>
<evidence type="ECO:0000256" key="1">
    <source>
        <dbReference type="ARBA" id="ARBA00004167"/>
    </source>
</evidence>
<dbReference type="Proteomes" id="UP001529491">
    <property type="component" value="Chromosome"/>
</dbReference>
<keyword evidence="3 6" id="KW-0812">Transmembrane</keyword>
<gene>
    <name evidence="7" type="ORF">RGE70_00705</name>
</gene>
<evidence type="ECO:0000256" key="5">
    <source>
        <dbReference type="ARBA" id="ARBA00023136"/>
    </source>
</evidence>
<evidence type="ECO:0000256" key="6">
    <source>
        <dbReference type="SAM" id="Phobius"/>
    </source>
</evidence>
<dbReference type="SUPFAM" id="SSF140478">
    <property type="entry name" value="LemA-like"/>
    <property type="match status" value="1"/>
</dbReference>
<comment type="subcellular location">
    <subcellularLocation>
        <location evidence="1">Membrane</location>
        <topology evidence="1">Single-pass membrane protein</topology>
    </subcellularLocation>
</comment>
<comment type="similarity">
    <text evidence="2">Belongs to the LemA family.</text>
</comment>
<keyword evidence="5 6" id="KW-0472">Membrane</keyword>
<dbReference type="Gene3D" id="1.20.1440.20">
    <property type="entry name" value="LemA-like domain"/>
    <property type="match status" value="1"/>
</dbReference>
<name>A0ABZ0K0Y7_9GAMM</name>
<dbReference type="InterPro" id="IPR023353">
    <property type="entry name" value="LemA-like_dom_sf"/>
</dbReference>
<dbReference type="RefSeq" id="WP_310469641.1">
    <property type="nucleotide sequence ID" value="NZ_CP136522.1"/>
</dbReference>
<sequence length="189" mass="20500">MQGILLGSGLFIIVVCLWIVSLIKKRNTGREALSSIDAQLAKRSHLVPSIVASVEPFMAAEASFIAEINDLNTRVAGDYDDTEPGAVQAHLAASILLNEKVSQLMSEAEIHPHLRADSAMLQAMQTYHEVGVQLTAMQRYYNHSMVELNAAVAVFPGSIVAMLAGIKAMPLYETDQAIKTTVEASDYVK</sequence>